<accession>A0A410S411</accession>
<proteinExistence type="predicted"/>
<evidence type="ECO:0000313" key="2">
    <source>
        <dbReference type="EMBL" id="QAT88811.1"/>
    </source>
</evidence>
<evidence type="ECO:0000259" key="1">
    <source>
        <dbReference type="Pfam" id="PF14344"/>
    </source>
</evidence>
<evidence type="ECO:0000313" key="3">
    <source>
        <dbReference type="Proteomes" id="UP000288758"/>
    </source>
</evidence>
<dbReference type="Proteomes" id="UP000288758">
    <property type="component" value="Chromosome"/>
</dbReference>
<sequence length="575" mass="59026">MHRGGRATVTVRQVIALSARMKASAPVMPGTCDVRRCTTSRADSGPSRGGFARVGVMPTLTPVDIGAEPRPRPAEEGDFDMAWMRGKTLLVVALTSLGVFAPACGGGSAEDSGTPPTQDGPVLVPPTQAQLRIVQAAPGAPAMDVYLAGDPTPVARAVAYGATTPYLTRDAGAVTVELRPTGAAADSRPVVSQPVGMEAGTRWTVVAAGAFGSPDSDAAMRTMLLRDNTVPADGGQTRVRIVNAGTDAPTVDVDLGNDGSVEVESLARFKESGETALLLPSGAAFQVGLRWNGQALTSFTVPAPGSGTDTLVVATGLMSAPARAGDGFSLLTAGRDGTLAILRQNPTVYVLHASPDAPALDLFASDRELSGGLSYGALSSPLQVPPGAYTLDFFAAASGTERPTGAPVVTATTPTLVPGERYLMVAAGYLVPPRPAASAFTLLPLTDRFASDPSNLRLRWVHAAADTPAVDVGPLGSERRVLPDAPFLDVPFASATAQDGLPLPSGGTVTLGVVPSNDANRAPRTSFSVTPQPDTRVFAVATDTPGAAPGGWDLQLLWVDTTRTPWTVSTRAQGP</sequence>
<dbReference type="Pfam" id="PF14344">
    <property type="entry name" value="DUF4397"/>
    <property type="match status" value="2"/>
</dbReference>
<feature type="domain" description="DUF4397" evidence="1">
    <location>
        <begin position="129"/>
        <end position="253"/>
    </location>
</feature>
<reference evidence="2 3" key="1">
    <citation type="submission" date="2018-12" db="EMBL/GenBank/DDBJ databases">
        <title>Complete Genome Sequence of the Corallopyronin A producing Myxobacterium Corallococcus coralloides B035.</title>
        <authorList>
            <person name="Bouhired S.M."/>
            <person name="Rupp O."/>
            <person name="Blom J."/>
            <person name="Schaeberle T.F."/>
            <person name="Kehraus S."/>
            <person name="Schiefer A."/>
            <person name="Pfarr K."/>
            <person name="Goesmann A."/>
            <person name="Hoerauf A."/>
            <person name="Koenig G.M."/>
        </authorList>
    </citation>
    <scope>NUCLEOTIDE SEQUENCE [LARGE SCALE GENOMIC DNA]</scope>
    <source>
        <strain evidence="2 3">B035</strain>
    </source>
</reference>
<gene>
    <name evidence="2" type="ORF">EJ065_7286</name>
</gene>
<organism evidence="2 3">
    <name type="scientific">Corallococcus coralloides</name>
    <name type="common">Myxococcus coralloides</name>
    <dbReference type="NCBI Taxonomy" id="184914"/>
    <lineage>
        <taxon>Bacteria</taxon>
        <taxon>Pseudomonadati</taxon>
        <taxon>Myxococcota</taxon>
        <taxon>Myxococcia</taxon>
        <taxon>Myxococcales</taxon>
        <taxon>Cystobacterineae</taxon>
        <taxon>Myxococcaceae</taxon>
        <taxon>Corallococcus</taxon>
    </lineage>
</organism>
<protein>
    <recommendedName>
        <fullName evidence="1">DUF4397 domain-containing protein</fullName>
    </recommendedName>
</protein>
<dbReference type="InterPro" id="IPR025510">
    <property type="entry name" value="DUF4397"/>
</dbReference>
<feature type="domain" description="DUF4397" evidence="1">
    <location>
        <begin position="347"/>
        <end position="472"/>
    </location>
</feature>
<dbReference type="AlphaFoldDB" id="A0A410S411"/>
<dbReference type="EMBL" id="CP034669">
    <property type="protein sequence ID" value="QAT88811.1"/>
    <property type="molecule type" value="Genomic_DNA"/>
</dbReference>
<name>A0A410S411_CORCK</name>